<dbReference type="Gene3D" id="3.40.50.300">
    <property type="entry name" value="P-loop containing nucleotide triphosphate hydrolases"/>
    <property type="match status" value="1"/>
</dbReference>
<organism evidence="1 2">
    <name type="scientific">Aeriscardovia aeriphila</name>
    <dbReference type="NCBI Taxonomy" id="218139"/>
    <lineage>
        <taxon>Bacteria</taxon>
        <taxon>Bacillati</taxon>
        <taxon>Actinomycetota</taxon>
        <taxon>Actinomycetes</taxon>
        <taxon>Bifidobacteriales</taxon>
        <taxon>Bifidobacteriaceae</taxon>
        <taxon>Aeriscardovia</taxon>
    </lineage>
</organism>
<proteinExistence type="predicted"/>
<reference evidence="1 2" key="1">
    <citation type="journal article" date="2017" name="BMC Genomics">
        <title>Comparative genomic and phylogenomic analyses of the Bifidobacteriaceae family.</title>
        <authorList>
            <person name="Lugli G.A."/>
            <person name="Milani C."/>
            <person name="Turroni F."/>
            <person name="Duranti S."/>
            <person name="Mancabelli L."/>
            <person name="Mangifesta M."/>
            <person name="Ferrario C."/>
            <person name="Modesto M."/>
            <person name="Mattarelli P."/>
            <person name="Jiri K."/>
            <person name="van Sinderen D."/>
            <person name="Ventura M."/>
        </authorList>
    </citation>
    <scope>NUCLEOTIDE SEQUENCE [LARGE SCALE GENOMIC DNA]</scope>
    <source>
        <strain evidence="1 2">LMG 21773</strain>
    </source>
</reference>
<evidence type="ECO:0000313" key="1">
    <source>
        <dbReference type="EMBL" id="OZG56058.1"/>
    </source>
</evidence>
<name>A0A261FAD7_9BIFI</name>
<gene>
    <name evidence="1" type="ORF">AEAE_0546</name>
</gene>
<keyword evidence="2" id="KW-1185">Reference proteome</keyword>
<dbReference type="OrthoDB" id="3188010at2"/>
<comment type="caution">
    <text evidence="1">The sequence shown here is derived from an EMBL/GenBank/DDBJ whole genome shotgun (WGS) entry which is preliminary data.</text>
</comment>
<dbReference type="InterPro" id="IPR027417">
    <property type="entry name" value="P-loop_NTPase"/>
</dbReference>
<dbReference type="Proteomes" id="UP000228976">
    <property type="component" value="Unassembled WGS sequence"/>
</dbReference>
<accession>A0A261FAD7</accession>
<protein>
    <submittedName>
        <fullName evidence="1">Terminase</fullName>
    </submittedName>
</protein>
<dbReference type="Pfam" id="PF03237">
    <property type="entry name" value="Terminase_6N"/>
    <property type="match status" value="1"/>
</dbReference>
<dbReference type="EMBL" id="MWWU01000002">
    <property type="protein sequence ID" value="OZG56058.1"/>
    <property type="molecule type" value="Genomic_DNA"/>
</dbReference>
<evidence type="ECO:0000313" key="2">
    <source>
        <dbReference type="Proteomes" id="UP000228976"/>
    </source>
</evidence>
<sequence length="481" mass="52934">MSLHVDGAASCVIPTGAVSSYLPSIIEFAAANGAHFEKWQQQILRALSAVDAQGHLLCRQFGVSIPRQAGKTFLAGWYALWFASKFPDRVVIWTSHHFSLLEHTFLQLGDLAGAKSMHTLVDPDHGIYHGKGNEEIRFRNGSKILFRARERNAVRGMDKLALIIYDEAQILTDRAIRAIAPTQLRAQGNSIQALFLGTPPTPSDPSEVFTKLRESAHKVDNHAWVEFSADKDADPTDRAQWRKANPSFPAQTSEAGILDLYYSLAPDDFRREVLGIWDEHQVGTVAINKEKWAATSIPLDKVPDGGVLSLGIDMPPDRRTLTIGACLKYEDGRYLIQMARISDPAHEGIQPTIEWIRERKHKLASIVIDGQSPAMSLLPDLQAVHMKPMITTTSDLGRACGRVLDLLDQQRILHLPDTDQPQLAEAVKNATTRKLGNSGALAFNKIGSDADISPLVACTLALWGASTSKRHPGRKQIFSGA</sequence>
<dbReference type="RefSeq" id="WP_094689624.1">
    <property type="nucleotide sequence ID" value="NZ_JACBYZ010000001.1"/>
</dbReference>
<dbReference type="AlphaFoldDB" id="A0A261FAD7"/>